<name>A0A183MBE0_9TREM</name>
<feature type="compositionally biased region" description="Basic residues" evidence="1">
    <location>
        <begin position="7"/>
        <end position="16"/>
    </location>
</feature>
<feature type="compositionally biased region" description="Basic and acidic residues" evidence="1">
    <location>
        <begin position="21"/>
        <end position="38"/>
    </location>
</feature>
<evidence type="ECO:0000313" key="3">
    <source>
        <dbReference type="Proteomes" id="UP000277204"/>
    </source>
</evidence>
<dbReference type="Proteomes" id="UP000277204">
    <property type="component" value="Unassembled WGS sequence"/>
</dbReference>
<gene>
    <name evidence="2" type="ORF">SMRZ_LOCUS13365</name>
</gene>
<reference evidence="2 3" key="1">
    <citation type="submission" date="2018-11" db="EMBL/GenBank/DDBJ databases">
        <authorList>
            <consortium name="Pathogen Informatics"/>
        </authorList>
    </citation>
    <scope>NUCLEOTIDE SEQUENCE [LARGE SCALE GENOMIC DNA]</scope>
    <source>
        <strain evidence="2 3">Zambia</strain>
    </source>
</reference>
<keyword evidence="3" id="KW-1185">Reference proteome</keyword>
<sequence length="74" mass="8601">MESLRPKEKKKTRKHITPVNGDRHEKDEQELDGPRKEGPAYPIVTNVFLYFYDSTDLFNLENPGINDSVHCQNV</sequence>
<organism evidence="2 3">
    <name type="scientific">Schistosoma margrebowiei</name>
    <dbReference type="NCBI Taxonomy" id="48269"/>
    <lineage>
        <taxon>Eukaryota</taxon>
        <taxon>Metazoa</taxon>
        <taxon>Spiralia</taxon>
        <taxon>Lophotrochozoa</taxon>
        <taxon>Platyhelminthes</taxon>
        <taxon>Trematoda</taxon>
        <taxon>Digenea</taxon>
        <taxon>Strigeidida</taxon>
        <taxon>Schistosomatoidea</taxon>
        <taxon>Schistosomatidae</taxon>
        <taxon>Schistosoma</taxon>
    </lineage>
</organism>
<accession>A0A183MBE0</accession>
<feature type="region of interest" description="Disordered" evidence="1">
    <location>
        <begin position="1"/>
        <end position="38"/>
    </location>
</feature>
<evidence type="ECO:0000256" key="1">
    <source>
        <dbReference type="SAM" id="MobiDB-lite"/>
    </source>
</evidence>
<evidence type="ECO:0000313" key="2">
    <source>
        <dbReference type="EMBL" id="VDP05775.1"/>
    </source>
</evidence>
<protein>
    <submittedName>
        <fullName evidence="2">Uncharacterized protein</fullName>
    </submittedName>
</protein>
<dbReference type="AlphaFoldDB" id="A0A183MBE0"/>
<dbReference type="EMBL" id="UZAI01009781">
    <property type="protein sequence ID" value="VDP05775.1"/>
    <property type="molecule type" value="Genomic_DNA"/>
</dbReference>
<proteinExistence type="predicted"/>